<gene>
    <name evidence="7" type="ORF">ACFFI0_25675</name>
</gene>
<dbReference type="InterPro" id="IPR005805">
    <property type="entry name" value="Rieske_Fe-S_prot_C"/>
</dbReference>
<evidence type="ECO:0000313" key="8">
    <source>
        <dbReference type="Proteomes" id="UP001589774"/>
    </source>
</evidence>
<keyword evidence="2" id="KW-0479">Metal-binding</keyword>
<evidence type="ECO:0000256" key="2">
    <source>
        <dbReference type="ARBA" id="ARBA00022723"/>
    </source>
</evidence>
<keyword evidence="3" id="KW-0408">Iron</keyword>
<dbReference type="EMBL" id="JBHLWO010000007">
    <property type="protein sequence ID" value="MFC0321728.1"/>
    <property type="molecule type" value="Genomic_DNA"/>
</dbReference>
<keyword evidence="4" id="KW-0411">Iron-sulfur</keyword>
<dbReference type="PRINTS" id="PR00162">
    <property type="entry name" value="RIESKE"/>
</dbReference>
<dbReference type="Gene3D" id="3.30.9.10">
    <property type="entry name" value="D-Amino Acid Oxidase, subunit A, domain 2"/>
    <property type="match status" value="1"/>
</dbReference>
<evidence type="ECO:0000313" key="7">
    <source>
        <dbReference type="EMBL" id="MFC0321728.1"/>
    </source>
</evidence>
<evidence type="ECO:0000256" key="4">
    <source>
        <dbReference type="ARBA" id="ARBA00023014"/>
    </source>
</evidence>
<dbReference type="CDD" id="cd03477">
    <property type="entry name" value="Rieske_YhfW_C"/>
    <property type="match status" value="1"/>
</dbReference>
<dbReference type="Pfam" id="PF01266">
    <property type="entry name" value="DAO"/>
    <property type="match status" value="1"/>
</dbReference>
<dbReference type="Gene3D" id="3.50.50.60">
    <property type="entry name" value="FAD/NAD(P)-binding domain"/>
    <property type="match status" value="1"/>
</dbReference>
<accession>A0ABV6HS75</accession>
<evidence type="ECO:0000256" key="5">
    <source>
        <dbReference type="ARBA" id="ARBA00023157"/>
    </source>
</evidence>
<dbReference type="InterPro" id="IPR036188">
    <property type="entry name" value="FAD/NAD-bd_sf"/>
</dbReference>
<dbReference type="InterPro" id="IPR036922">
    <property type="entry name" value="Rieske_2Fe-2S_sf"/>
</dbReference>
<proteinExistence type="predicted"/>
<dbReference type="InterPro" id="IPR038010">
    <property type="entry name" value="YhfW_C"/>
</dbReference>
<dbReference type="Proteomes" id="UP001589774">
    <property type="component" value="Unassembled WGS sequence"/>
</dbReference>
<protein>
    <submittedName>
        <fullName evidence="7">FAD-dependent oxidoreductase</fullName>
    </submittedName>
</protein>
<reference evidence="7 8" key="1">
    <citation type="submission" date="2024-09" db="EMBL/GenBank/DDBJ databases">
        <authorList>
            <person name="Sun Q."/>
            <person name="Mori K."/>
        </authorList>
    </citation>
    <scope>NUCLEOTIDE SEQUENCE [LARGE SCALE GENOMIC DNA]</scope>
    <source>
        <strain evidence="7 8">CCM 7765</strain>
    </source>
</reference>
<dbReference type="PROSITE" id="PS51296">
    <property type="entry name" value="RIESKE"/>
    <property type="match status" value="1"/>
</dbReference>
<feature type="domain" description="Rieske" evidence="6">
    <location>
        <begin position="414"/>
        <end position="504"/>
    </location>
</feature>
<keyword evidence="1" id="KW-0001">2Fe-2S</keyword>
<evidence type="ECO:0000259" key="6">
    <source>
        <dbReference type="PROSITE" id="PS51296"/>
    </source>
</evidence>
<comment type="caution">
    <text evidence="7">The sequence shown here is derived from an EMBL/GenBank/DDBJ whole genome shotgun (WGS) entry which is preliminary data.</text>
</comment>
<dbReference type="Pfam" id="PF00355">
    <property type="entry name" value="Rieske"/>
    <property type="match status" value="1"/>
</dbReference>
<sequence length="504" mass="55616">MVNITSVWKDNSKQGSFPILDQDLTVDVAIIGGGITGITAAYLLAKQGKKVTVLEARAIGEGSTGFSTGNLYAIPGSEGLHTIEKKWGKEHARQVVESRAAAIDFIEARIQEFNINCGFVHVPWCLFSEQGESASYIQKEREAVERAGLTTSDFIPFDIKPSVGFSIANQAQFNPLQYTVALAQHIQSDSCLIFEHTKMMSYEEGEPCIVITDRGKITATEVIMATHTPKGLYFVHSSMEPYREYAVAATLNDNYPPNGTYWDMISKQHYSIRTYDTAHGKVLMVLGEKHKVGTEEHNESRFRNLENFLRERFNVNSVVYSWAAQQYKPADGIPYIGKSSGSKKTYIATGFSADGLVYGTLAAIIISAEIIGNPNPWNKLYDASRITPVASAANYIKANASVTYELIKDYLFKENVDHFSEIKPTEGKIMEINGQKCAVSRNRTGDLFIVSAACPHMGCIVHWNSGEQSWDCPCHGSRFTTDGEVIEGPAISALAPIHHEPSKS</sequence>
<evidence type="ECO:0000256" key="1">
    <source>
        <dbReference type="ARBA" id="ARBA00022714"/>
    </source>
</evidence>
<dbReference type="RefSeq" id="WP_149105485.1">
    <property type="nucleotide sequence ID" value="NZ_JBHLWO010000007.1"/>
</dbReference>
<keyword evidence="5" id="KW-1015">Disulfide bond</keyword>
<evidence type="ECO:0000256" key="3">
    <source>
        <dbReference type="ARBA" id="ARBA00023004"/>
    </source>
</evidence>
<keyword evidence="8" id="KW-1185">Reference proteome</keyword>
<dbReference type="InterPro" id="IPR017941">
    <property type="entry name" value="Rieske_2Fe-2S"/>
</dbReference>
<organism evidence="7 8">
    <name type="scientific">Olivibacter oleidegradans</name>
    <dbReference type="NCBI Taxonomy" id="760123"/>
    <lineage>
        <taxon>Bacteria</taxon>
        <taxon>Pseudomonadati</taxon>
        <taxon>Bacteroidota</taxon>
        <taxon>Sphingobacteriia</taxon>
        <taxon>Sphingobacteriales</taxon>
        <taxon>Sphingobacteriaceae</taxon>
        <taxon>Olivibacter</taxon>
    </lineage>
</organism>
<dbReference type="PANTHER" id="PTHR13847">
    <property type="entry name" value="SARCOSINE DEHYDROGENASE-RELATED"/>
    <property type="match status" value="1"/>
</dbReference>
<dbReference type="PANTHER" id="PTHR13847:SF274">
    <property type="entry name" value="RIESKE 2FE-2S IRON-SULFUR PROTEIN YHFW-RELATED"/>
    <property type="match status" value="1"/>
</dbReference>
<dbReference type="SUPFAM" id="SSF51905">
    <property type="entry name" value="FAD/NAD(P)-binding domain"/>
    <property type="match status" value="1"/>
</dbReference>
<name>A0ABV6HS75_9SPHI</name>
<dbReference type="InterPro" id="IPR006076">
    <property type="entry name" value="FAD-dep_OxRdtase"/>
</dbReference>
<dbReference type="Gene3D" id="2.102.10.10">
    <property type="entry name" value="Rieske [2Fe-2S] iron-sulphur domain"/>
    <property type="match status" value="1"/>
</dbReference>
<dbReference type="SUPFAM" id="SSF50022">
    <property type="entry name" value="ISP domain"/>
    <property type="match status" value="1"/>
</dbReference>